<evidence type="ECO:0000256" key="4">
    <source>
        <dbReference type="ARBA" id="ARBA00023004"/>
    </source>
</evidence>
<dbReference type="Gene3D" id="3.40.30.10">
    <property type="entry name" value="Glutaredoxin"/>
    <property type="match status" value="1"/>
</dbReference>
<gene>
    <name evidence="7" type="ORF">METZ01_LOCUS219959</name>
</gene>
<name>A0A382FX14_9ZZZZ</name>
<organism evidence="7">
    <name type="scientific">marine metagenome</name>
    <dbReference type="NCBI Taxonomy" id="408172"/>
    <lineage>
        <taxon>unclassified sequences</taxon>
        <taxon>metagenomes</taxon>
        <taxon>ecological metagenomes</taxon>
    </lineage>
</organism>
<evidence type="ECO:0000256" key="2">
    <source>
        <dbReference type="ARBA" id="ARBA00022714"/>
    </source>
</evidence>
<protein>
    <submittedName>
        <fullName evidence="7">Uncharacterized protein</fullName>
    </submittedName>
</protein>
<dbReference type="GO" id="GO:0046872">
    <property type="term" value="F:metal ion binding"/>
    <property type="evidence" value="ECO:0007669"/>
    <property type="project" value="UniProtKB-KW"/>
</dbReference>
<dbReference type="InterPro" id="IPR002023">
    <property type="entry name" value="NuoE-like"/>
</dbReference>
<feature type="non-terminal residue" evidence="7">
    <location>
        <position position="1"/>
    </location>
</feature>
<dbReference type="GO" id="GO:0051537">
    <property type="term" value="F:2 iron, 2 sulfur cluster binding"/>
    <property type="evidence" value="ECO:0007669"/>
    <property type="project" value="UniProtKB-KW"/>
</dbReference>
<proteinExistence type="inferred from homology"/>
<evidence type="ECO:0000256" key="5">
    <source>
        <dbReference type="ARBA" id="ARBA00023014"/>
    </source>
</evidence>
<dbReference type="SUPFAM" id="SSF52833">
    <property type="entry name" value="Thioredoxin-like"/>
    <property type="match status" value="1"/>
</dbReference>
<evidence type="ECO:0000256" key="1">
    <source>
        <dbReference type="ARBA" id="ARBA00010643"/>
    </source>
</evidence>
<dbReference type="InterPro" id="IPR036249">
    <property type="entry name" value="Thioredoxin-like_sf"/>
</dbReference>
<dbReference type="CDD" id="cd03081">
    <property type="entry name" value="TRX_Fd_NuoE_FDH_gamma"/>
    <property type="match status" value="1"/>
</dbReference>
<accession>A0A382FX14</accession>
<evidence type="ECO:0000256" key="6">
    <source>
        <dbReference type="ARBA" id="ARBA00034078"/>
    </source>
</evidence>
<keyword evidence="2" id="KW-0001">2Fe-2S</keyword>
<evidence type="ECO:0000313" key="7">
    <source>
        <dbReference type="EMBL" id="SVB67105.1"/>
    </source>
</evidence>
<dbReference type="PIRSF" id="PIRSF000216">
    <property type="entry name" value="NADH_DH_24kDa"/>
    <property type="match status" value="1"/>
</dbReference>
<dbReference type="InterPro" id="IPR028431">
    <property type="entry name" value="NADP_DH_HndA-like"/>
</dbReference>
<reference evidence="7" key="1">
    <citation type="submission" date="2018-05" db="EMBL/GenBank/DDBJ databases">
        <authorList>
            <person name="Lanie J.A."/>
            <person name="Ng W.-L."/>
            <person name="Kazmierczak K.M."/>
            <person name="Andrzejewski T.M."/>
            <person name="Davidsen T.M."/>
            <person name="Wayne K.J."/>
            <person name="Tettelin H."/>
            <person name="Glass J.I."/>
            <person name="Rusch D."/>
            <person name="Podicherti R."/>
            <person name="Tsui H.-C.T."/>
            <person name="Winkler M.E."/>
        </authorList>
    </citation>
    <scope>NUCLEOTIDE SEQUENCE</scope>
</reference>
<keyword evidence="3" id="KW-0479">Metal-binding</keyword>
<keyword evidence="4" id="KW-0408">Iron</keyword>
<dbReference type="Gene3D" id="1.10.10.1590">
    <property type="entry name" value="NADH-quinone oxidoreductase subunit E"/>
    <property type="match status" value="1"/>
</dbReference>
<dbReference type="InterPro" id="IPR041921">
    <property type="entry name" value="NuoE_N"/>
</dbReference>
<dbReference type="AlphaFoldDB" id="A0A382FX14"/>
<dbReference type="NCBIfam" id="NF004638">
    <property type="entry name" value="PRK05988.1"/>
    <property type="match status" value="1"/>
</dbReference>
<dbReference type="Pfam" id="PF01257">
    <property type="entry name" value="2Fe-2S_thioredx"/>
    <property type="match status" value="1"/>
</dbReference>
<evidence type="ECO:0000256" key="3">
    <source>
        <dbReference type="ARBA" id="ARBA00022723"/>
    </source>
</evidence>
<comment type="cofactor">
    <cofactor evidence="6">
        <name>[2Fe-2S] cluster</name>
        <dbReference type="ChEBI" id="CHEBI:190135"/>
    </cofactor>
</comment>
<comment type="similarity">
    <text evidence="1">Belongs to the complex I 24 kDa subunit family.</text>
</comment>
<dbReference type="GO" id="GO:0016491">
    <property type="term" value="F:oxidoreductase activity"/>
    <property type="evidence" value="ECO:0007669"/>
    <property type="project" value="InterPro"/>
</dbReference>
<dbReference type="EMBL" id="UINC01052132">
    <property type="protein sequence ID" value="SVB67105.1"/>
    <property type="molecule type" value="Genomic_DNA"/>
</dbReference>
<keyword evidence="5" id="KW-0411">Iron-sulfur</keyword>
<dbReference type="PANTHER" id="PTHR43342">
    <property type="entry name" value="NADH-QUINONE OXIDOREDUCTASE, E SUBUNIT"/>
    <property type="match status" value="1"/>
</dbReference>
<dbReference type="PANTHER" id="PTHR43342:SF1">
    <property type="entry name" value="BIFURCATING [FEFE] HYDROGENASE GAMMA SUBUNIT"/>
    <property type="match status" value="1"/>
</dbReference>
<sequence length="165" mass="18039">VNDSQESAEENQRIFAILEREASRPGPLLPVLHAIQNQLGFIPEYAVPIVAQALNLSRAEVHGVISFYHLFRTSPPGKRTLYICRAEACQSMGARALESHAKQSLGVSFHGTTQDGRYSLEPIYCLGNCACSPSVMIDKTVHGKVTPERLDELLAEESGPEHGKA</sequence>